<dbReference type="GO" id="GO:0016746">
    <property type="term" value="F:acyltransferase activity"/>
    <property type="evidence" value="ECO:0007669"/>
    <property type="project" value="UniProtKB-KW"/>
</dbReference>
<name>A0A2U1Q864_ARTAN</name>
<comment type="caution">
    <text evidence="4">The sequence shown here is derived from an EMBL/GenBank/DDBJ whole genome shotgun (WGS) entry which is preliminary data.</text>
</comment>
<dbReference type="PANTHER" id="PTHR31623">
    <property type="entry name" value="F21J9.9"/>
    <property type="match status" value="1"/>
</dbReference>
<organism evidence="4 5">
    <name type="scientific">Artemisia annua</name>
    <name type="common">Sweet wormwood</name>
    <dbReference type="NCBI Taxonomy" id="35608"/>
    <lineage>
        <taxon>Eukaryota</taxon>
        <taxon>Viridiplantae</taxon>
        <taxon>Streptophyta</taxon>
        <taxon>Embryophyta</taxon>
        <taxon>Tracheophyta</taxon>
        <taxon>Spermatophyta</taxon>
        <taxon>Magnoliopsida</taxon>
        <taxon>eudicotyledons</taxon>
        <taxon>Gunneridae</taxon>
        <taxon>Pentapetalae</taxon>
        <taxon>asterids</taxon>
        <taxon>campanulids</taxon>
        <taxon>Asterales</taxon>
        <taxon>Asteraceae</taxon>
        <taxon>Asteroideae</taxon>
        <taxon>Anthemideae</taxon>
        <taxon>Artemisiinae</taxon>
        <taxon>Artemisia</taxon>
    </lineage>
</organism>
<keyword evidence="3" id="KW-0012">Acyltransferase</keyword>
<evidence type="ECO:0000256" key="2">
    <source>
        <dbReference type="ARBA" id="ARBA00022679"/>
    </source>
</evidence>
<dbReference type="Proteomes" id="UP000245207">
    <property type="component" value="Unassembled WGS sequence"/>
</dbReference>
<gene>
    <name evidence="4" type="ORF">CTI12_AA062280</name>
</gene>
<dbReference type="EMBL" id="PKPP01000328">
    <property type="protein sequence ID" value="PWA94206.1"/>
    <property type="molecule type" value="Genomic_DNA"/>
</dbReference>
<comment type="similarity">
    <text evidence="1">Belongs to the plant acyltransferase family.</text>
</comment>
<dbReference type="InterPro" id="IPR023213">
    <property type="entry name" value="CAT-like_dom_sf"/>
</dbReference>
<evidence type="ECO:0000256" key="1">
    <source>
        <dbReference type="ARBA" id="ARBA00009861"/>
    </source>
</evidence>
<accession>A0A2U1Q864</accession>
<evidence type="ECO:0000313" key="4">
    <source>
        <dbReference type="EMBL" id="PWA94206.1"/>
    </source>
</evidence>
<keyword evidence="5" id="KW-1185">Reference proteome</keyword>
<dbReference type="Gene3D" id="3.30.559.10">
    <property type="entry name" value="Chloramphenicol acetyltransferase-like domain"/>
    <property type="match status" value="2"/>
</dbReference>
<reference evidence="4 5" key="1">
    <citation type="journal article" date="2018" name="Mol. Plant">
        <title>The genome of Artemisia annua provides insight into the evolution of Asteraceae family and artemisinin biosynthesis.</title>
        <authorList>
            <person name="Shen Q."/>
            <person name="Zhang L."/>
            <person name="Liao Z."/>
            <person name="Wang S."/>
            <person name="Yan T."/>
            <person name="Shi P."/>
            <person name="Liu M."/>
            <person name="Fu X."/>
            <person name="Pan Q."/>
            <person name="Wang Y."/>
            <person name="Lv Z."/>
            <person name="Lu X."/>
            <person name="Zhang F."/>
            <person name="Jiang W."/>
            <person name="Ma Y."/>
            <person name="Chen M."/>
            <person name="Hao X."/>
            <person name="Li L."/>
            <person name="Tang Y."/>
            <person name="Lv G."/>
            <person name="Zhou Y."/>
            <person name="Sun X."/>
            <person name="Brodelius P.E."/>
            <person name="Rose J.K.C."/>
            <person name="Tang K."/>
        </authorList>
    </citation>
    <scope>NUCLEOTIDE SEQUENCE [LARGE SCALE GENOMIC DNA]</scope>
    <source>
        <strain evidence="5">cv. Huhao1</strain>
        <tissue evidence="4">Leaf</tissue>
    </source>
</reference>
<protein>
    <submittedName>
        <fullName evidence="4">Transferase, Chloramphenicol acetyltransferase-like domain protein</fullName>
    </submittedName>
</protein>
<evidence type="ECO:0000256" key="3">
    <source>
        <dbReference type="ARBA" id="ARBA00023315"/>
    </source>
</evidence>
<dbReference type="Pfam" id="PF02458">
    <property type="entry name" value="Transferase"/>
    <property type="match status" value="1"/>
</dbReference>
<dbReference type="OrthoDB" id="671439at2759"/>
<proteinExistence type="inferred from homology"/>
<evidence type="ECO:0000313" key="5">
    <source>
        <dbReference type="Proteomes" id="UP000245207"/>
    </source>
</evidence>
<dbReference type="STRING" id="35608.A0A2U1Q864"/>
<dbReference type="PANTHER" id="PTHR31623:SF86">
    <property type="entry name" value="DEACETYLVINDOLINE O-ACETYLTRANSFERASE"/>
    <property type="match status" value="1"/>
</dbReference>
<keyword evidence="2 4" id="KW-0808">Transferase</keyword>
<sequence length="450" mass="49845">MLVEKLLRLGRRQLHTIISREIIKPSSPTPSHLNPYNLSPIDQLAQQAFMPMVLLYPNNGNGSLSAHDKARLLKESLSHSLKQYYPFSGRLPTPKTPYVNCNDEGVVFVEARNEHQLDMFQRLSEHDESLDKLFPDDLVCHNSPHSTNLIGVQLNHFACGGLGLAISLSHLIGDGCTIGSFLSHWASVARYGSTDHKEVQPLNPHILSSPFPTSTLPDSHVINKGYANRVTKKFVFPNSKLIALKNEVIAMAAAGSTQPIKNPTRVEVLTSLLYKSAVAAATKKSGCFKPSYLFMPVDIRKKFVQKLPQTAMGNFVSVMMVPTRVSSEVSLSVLVSGIKKEKLQLEGIPSLQQAADNMKILQSKLLANENLEDVINRSYWCSSLCGFPYDKMDFGWGKPTGTTLALRSADRIGFLLMDTPDGDGIEAPAILEKEDMKIFENDKHMLSFCH</sequence>
<dbReference type="AlphaFoldDB" id="A0A2U1Q864"/>